<protein>
    <submittedName>
        <fullName evidence="1">Uncharacterized protein</fullName>
    </submittedName>
</protein>
<keyword evidence="2" id="KW-1185">Reference proteome</keyword>
<dbReference type="AlphaFoldDB" id="A0AA38HRN3"/>
<reference evidence="1" key="1">
    <citation type="journal article" date="2023" name="G3 (Bethesda)">
        <title>Whole genome assemblies of Zophobas morio and Tenebrio molitor.</title>
        <authorList>
            <person name="Kaur S."/>
            <person name="Stinson S.A."/>
            <person name="diCenzo G.C."/>
        </authorList>
    </citation>
    <scope>NUCLEOTIDE SEQUENCE</scope>
    <source>
        <strain evidence="1">QUZm001</strain>
    </source>
</reference>
<organism evidence="1 2">
    <name type="scientific">Zophobas morio</name>
    <dbReference type="NCBI Taxonomy" id="2755281"/>
    <lineage>
        <taxon>Eukaryota</taxon>
        <taxon>Metazoa</taxon>
        <taxon>Ecdysozoa</taxon>
        <taxon>Arthropoda</taxon>
        <taxon>Hexapoda</taxon>
        <taxon>Insecta</taxon>
        <taxon>Pterygota</taxon>
        <taxon>Neoptera</taxon>
        <taxon>Endopterygota</taxon>
        <taxon>Coleoptera</taxon>
        <taxon>Polyphaga</taxon>
        <taxon>Cucujiformia</taxon>
        <taxon>Tenebrionidae</taxon>
        <taxon>Zophobas</taxon>
    </lineage>
</organism>
<proteinExistence type="predicted"/>
<evidence type="ECO:0000313" key="2">
    <source>
        <dbReference type="Proteomes" id="UP001168821"/>
    </source>
</evidence>
<dbReference type="EMBL" id="JALNTZ010000010">
    <property type="protein sequence ID" value="KAJ3639914.1"/>
    <property type="molecule type" value="Genomic_DNA"/>
</dbReference>
<dbReference type="Proteomes" id="UP001168821">
    <property type="component" value="Unassembled WGS sequence"/>
</dbReference>
<sequence length="96" mass="11318">MKRFNDQAKQIILNVLDYLNRNQDVLEFKKKRKTQLAAEMLNISVYTLQKNPGLSDFEYKKNMSSGISPLRTKVNPVDLVSIREINQMVKKNWFQI</sequence>
<gene>
    <name evidence="1" type="ORF">Zmor_003242</name>
</gene>
<comment type="caution">
    <text evidence="1">The sequence shown here is derived from an EMBL/GenBank/DDBJ whole genome shotgun (WGS) entry which is preliminary data.</text>
</comment>
<evidence type="ECO:0000313" key="1">
    <source>
        <dbReference type="EMBL" id="KAJ3639914.1"/>
    </source>
</evidence>
<name>A0AA38HRN3_9CUCU</name>
<accession>A0AA38HRN3</accession>